<dbReference type="Proteomes" id="UP000829973">
    <property type="component" value="Segment"/>
</dbReference>
<dbReference type="GeneID" id="80538895"/>
<feature type="compositionally biased region" description="Polar residues" evidence="8">
    <location>
        <begin position="12"/>
        <end position="25"/>
    </location>
</feature>
<sequence>MLKNDLFDPTPYYSQLSSDESDNDNASGVITETLRVQAKIEIRAKREIQNLDECLRLLEVWIDEQNCPYWQIGLDTWIFLCLGIHAKRDQNCKYTNLYAAQIDQVLKFQIKRDISDPVKYKKHIQSFETTHRGGQCYVMYESNITSSKRTGVPAHILYNYPLRDGSTPPNISSLPIKLPVEFEIDEKGCHVIP</sequence>
<dbReference type="EMBL" id="MN607592">
    <property type="protein sequence ID" value="QIQ19242.1"/>
    <property type="molecule type" value="Viral_cRNA"/>
</dbReference>
<dbReference type="KEGG" id="vg:80538895"/>
<evidence type="ECO:0000256" key="1">
    <source>
        <dbReference type="ARBA" id="ARBA00004328"/>
    </source>
</evidence>
<accession>A0AAE6XNC5</accession>
<evidence type="ECO:0000256" key="2">
    <source>
        <dbReference type="ARBA" id="ARBA00004531"/>
    </source>
</evidence>
<protein>
    <recommendedName>
        <fullName evidence="3">Matrix protein</fullName>
    </recommendedName>
</protein>
<proteinExistence type="predicted"/>
<dbReference type="InterPro" id="IPR009397">
    <property type="entry name" value="Vesiculo_matrix"/>
</dbReference>
<evidence type="ECO:0000313" key="9">
    <source>
        <dbReference type="EMBL" id="QIQ19242.1"/>
    </source>
</evidence>
<feature type="region of interest" description="Disordered" evidence="8">
    <location>
        <begin position="1"/>
        <end position="25"/>
    </location>
</feature>
<dbReference type="GO" id="GO:0033645">
    <property type="term" value="C:host cell endomembrane system"/>
    <property type="evidence" value="ECO:0007669"/>
    <property type="project" value="UniProtKB-SubCell"/>
</dbReference>
<evidence type="ECO:0000256" key="7">
    <source>
        <dbReference type="ARBA" id="ARBA00023311"/>
    </source>
</evidence>
<evidence type="ECO:0000256" key="8">
    <source>
        <dbReference type="SAM" id="MobiDB-lite"/>
    </source>
</evidence>
<reference evidence="10" key="1">
    <citation type="journal article" date="2021" name="Viruses">
        <title>Characterization of Novel Rhabdoviruses in Chinese Bats.</title>
        <authorList>
            <person name="Luo D.-S."/>
            <person name="Li B."/>
            <person name="Shen X.-R."/>
            <person name="Jiang R.-D."/>
            <person name="Zhu Y."/>
            <person name="Wu J."/>
            <person name="Fan Y."/>
            <person name="Bourhy H."/>
            <person name="Hu B."/>
            <person name="Ge X.-Y."/>
            <person name="Shi Z.-L."/>
            <person name="Dacheux L."/>
        </authorList>
    </citation>
    <scope>NUCLEOTIDE SEQUENCE [LARGE SCALE GENOMIC DNA]</scope>
</reference>
<keyword evidence="4" id="KW-0946">Virion</keyword>
<keyword evidence="7" id="KW-0468">Viral matrix protein</keyword>
<dbReference type="RefSeq" id="YP_010800317.1">
    <property type="nucleotide sequence ID" value="NC_076841.1"/>
</dbReference>
<keyword evidence="10" id="KW-1185">Reference proteome</keyword>
<evidence type="ECO:0000313" key="10">
    <source>
        <dbReference type="Proteomes" id="UP000829973"/>
    </source>
</evidence>
<evidence type="ECO:0000256" key="6">
    <source>
        <dbReference type="ARBA" id="ARBA00023136"/>
    </source>
</evidence>
<name>A0AAE6XNC5_9RHAB</name>
<keyword evidence="5" id="KW-1043">Host membrane</keyword>
<evidence type="ECO:0000256" key="4">
    <source>
        <dbReference type="ARBA" id="ARBA00022844"/>
    </source>
</evidence>
<gene>
    <name evidence="9" type="primary">M</name>
</gene>
<dbReference type="Pfam" id="PF06326">
    <property type="entry name" value="Vesiculo_matrix"/>
    <property type="match status" value="1"/>
</dbReference>
<evidence type="ECO:0000256" key="5">
    <source>
        <dbReference type="ARBA" id="ARBA00022870"/>
    </source>
</evidence>
<evidence type="ECO:0000256" key="3">
    <source>
        <dbReference type="ARBA" id="ARBA00017678"/>
    </source>
</evidence>
<keyword evidence="6" id="KW-0472">Membrane</keyword>
<organism evidence="9 10">
    <name type="scientific">Taiyi bat virus</name>
    <dbReference type="NCBI Taxonomy" id="2716753"/>
    <lineage>
        <taxon>Viruses</taxon>
        <taxon>Riboviria</taxon>
        <taxon>Orthornavirae</taxon>
        <taxon>Negarnaviricota</taxon>
        <taxon>Haploviricotina</taxon>
        <taxon>Monjiviricetes</taxon>
        <taxon>Mononegavirales</taxon>
        <taxon>Rhabdoviridae</taxon>
        <taxon>Alpharhabdovirinae</taxon>
        <taxon>Ledantevirus</taxon>
        <taxon>Ledantevirus taiyi</taxon>
    </lineage>
</organism>
<dbReference type="GO" id="GO:0039660">
    <property type="term" value="F:structural constituent of virion"/>
    <property type="evidence" value="ECO:0007669"/>
    <property type="project" value="UniProtKB-KW"/>
</dbReference>
<dbReference type="GO" id="GO:0019031">
    <property type="term" value="C:viral envelope"/>
    <property type="evidence" value="ECO:0007669"/>
    <property type="project" value="InterPro"/>
</dbReference>
<comment type="subcellular location">
    <subcellularLocation>
        <location evidence="2">Host endomembrane system</location>
        <topology evidence="2">Peripheral membrane protein</topology>
    </subcellularLocation>
    <subcellularLocation>
        <location evidence="1">Virion</location>
    </subcellularLocation>
</comment>